<keyword evidence="4" id="KW-0963">Cytoplasm</keyword>
<dbReference type="Gene3D" id="3.30.420.40">
    <property type="match status" value="2"/>
</dbReference>
<protein>
    <recommendedName>
        <fullName evidence="12">Type III pantothenate kinase</fullName>
    </recommendedName>
</protein>
<evidence type="ECO:0000256" key="3">
    <source>
        <dbReference type="ARBA" id="ARBA00011738"/>
    </source>
</evidence>
<keyword evidence="7" id="KW-0418">Kinase</keyword>
<organism evidence="14">
    <name type="scientific">freshwater metagenome</name>
    <dbReference type="NCBI Taxonomy" id="449393"/>
    <lineage>
        <taxon>unclassified sequences</taxon>
        <taxon>metagenomes</taxon>
        <taxon>ecological metagenomes</taxon>
    </lineage>
</organism>
<evidence type="ECO:0000256" key="1">
    <source>
        <dbReference type="ARBA" id="ARBA00001958"/>
    </source>
</evidence>
<dbReference type="GO" id="GO:0004594">
    <property type="term" value="F:pantothenate kinase activity"/>
    <property type="evidence" value="ECO:0007669"/>
    <property type="project" value="InterPro"/>
</dbReference>
<keyword evidence="8" id="KW-0067">ATP-binding</keyword>
<dbReference type="EMBL" id="CAFBNC010000069">
    <property type="protein sequence ID" value="CAB4941866.1"/>
    <property type="molecule type" value="Genomic_DNA"/>
</dbReference>
<keyword evidence="9" id="KW-0630">Potassium</keyword>
<proteinExistence type="inferred from homology"/>
<sequence length="264" mass="27937">MLLAVDVGNTQTVIGLYDLTGGSASGRRPEDGLLDHWRISTASDRTSDEFAVLLQGFLALRRNSFADLEGIVVSSGVPRVTATLREIADRHLDFEPIVIEPGVRTGIRIEYDNPKEVGADRIANAIGAFDLYGGPTIIADFGTATTCDAISADGVYLGGAIAPGIEVSMDALVGRAAALRAVELRAPRSVLGKSTVESIQSGAVYGFAAQVDGLCDRIEAEIGSCTVISTGGLAELITPFSARIEHLEPWITLHGLRLVFEKNI</sequence>
<keyword evidence="10" id="KW-0173">Coenzyme A biosynthesis</keyword>
<evidence type="ECO:0000256" key="2">
    <source>
        <dbReference type="ARBA" id="ARBA00004496"/>
    </source>
</evidence>
<dbReference type="InterPro" id="IPR004619">
    <property type="entry name" value="Type_III_PanK"/>
</dbReference>
<dbReference type="GO" id="GO:0005737">
    <property type="term" value="C:cytoplasm"/>
    <property type="evidence" value="ECO:0007669"/>
    <property type="project" value="UniProtKB-SubCell"/>
</dbReference>
<dbReference type="GO" id="GO:0005524">
    <property type="term" value="F:ATP binding"/>
    <property type="evidence" value="ECO:0007669"/>
    <property type="project" value="UniProtKB-KW"/>
</dbReference>
<evidence type="ECO:0000256" key="4">
    <source>
        <dbReference type="ARBA" id="ARBA00022490"/>
    </source>
</evidence>
<evidence type="ECO:0000256" key="11">
    <source>
        <dbReference type="ARBA" id="ARBA00038036"/>
    </source>
</evidence>
<gene>
    <name evidence="13" type="ORF">UFOPK1392_01837</name>
    <name evidence="14" type="ORF">UFOPK3733_01347</name>
</gene>
<dbReference type="HAMAP" id="MF_01274">
    <property type="entry name" value="Pantothen_kinase_3"/>
    <property type="match status" value="1"/>
</dbReference>
<evidence type="ECO:0000256" key="6">
    <source>
        <dbReference type="ARBA" id="ARBA00022741"/>
    </source>
</evidence>
<dbReference type="PANTHER" id="PTHR34265">
    <property type="entry name" value="TYPE III PANTOTHENATE KINASE"/>
    <property type="match status" value="1"/>
</dbReference>
<dbReference type="NCBIfam" id="TIGR00671">
    <property type="entry name" value="baf"/>
    <property type="match status" value="1"/>
</dbReference>
<comment type="cofactor">
    <cofactor evidence="1">
        <name>K(+)</name>
        <dbReference type="ChEBI" id="CHEBI:29103"/>
    </cofactor>
</comment>
<keyword evidence="6" id="KW-0547">Nucleotide-binding</keyword>
<dbReference type="AlphaFoldDB" id="A0A6J7JF73"/>
<reference evidence="14" key="1">
    <citation type="submission" date="2020-05" db="EMBL/GenBank/DDBJ databases">
        <authorList>
            <person name="Chiriac C."/>
            <person name="Salcher M."/>
            <person name="Ghai R."/>
            <person name="Kavagutti S V."/>
        </authorList>
    </citation>
    <scope>NUCLEOTIDE SEQUENCE</scope>
</reference>
<dbReference type="PANTHER" id="PTHR34265:SF1">
    <property type="entry name" value="TYPE III PANTOTHENATE KINASE"/>
    <property type="match status" value="1"/>
</dbReference>
<evidence type="ECO:0000256" key="8">
    <source>
        <dbReference type="ARBA" id="ARBA00022840"/>
    </source>
</evidence>
<dbReference type="NCBIfam" id="NF009855">
    <property type="entry name" value="PRK13321.1"/>
    <property type="match status" value="1"/>
</dbReference>
<keyword evidence="5" id="KW-0808">Transferase</keyword>
<dbReference type="InterPro" id="IPR043129">
    <property type="entry name" value="ATPase_NBD"/>
</dbReference>
<dbReference type="SUPFAM" id="SSF53067">
    <property type="entry name" value="Actin-like ATPase domain"/>
    <property type="match status" value="2"/>
</dbReference>
<dbReference type="GO" id="GO:0015937">
    <property type="term" value="P:coenzyme A biosynthetic process"/>
    <property type="evidence" value="ECO:0007669"/>
    <property type="project" value="UniProtKB-KW"/>
</dbReference>
<dbReference type="Pfam" id="PF03309">
    <property type="entry name" value="Pan_kinase"/>
    <property type="match status" value="1"/>
</dbReference>
<dbReference type="EMBL" id="CAEMXZ010000099">
    <property type="protein sequence ID" value="CAB4324073.1"/>
    <property type="molecule type" value="Genomic_DNA"/>
</dbReference>
<comment type="similarity">
    <text evidence="11">Belongs to the type III pantothenate kinase family.</text>
</comment>
<accession>A0A6J7JF73</accession>
<evidence type="ECO:0000313" key="14">
    <source>
        <dbReference type="EMBL" id="CAB4941866.1"/>
    </source>
</evidence>
<evidence type="ECO:0000256" key="7">
    <source>
        <dbReference type="ARBA" id="ARBA00022777"/>
    </source>
</evidence>
<comment type="subcellular location">
    <subcellularLocation>
        <location evidence="2">Cytoplasm</location>
    </subcellularLocation>
</comment>
<evidence type="ECO:0000256" key="5">
    <source>
        <dbReference type="ARBA" id="ARBA00022679"/>
    </source>
</evidence>
<evidence type="ECO:0000256" key="10">
    <source>
        <dbReference type="ARBA" id="ARBA00022993"/>
    </source>
</evidence>
<name>A0A6J7JF73_9ZZZZ</name>
<dbReference type="CDD" id="cd24015">
    <property type="entry name" value="ASKHA_NBD_PanK-III"/>
    <property type="match status" value="1"/>
</dbReference>
<comment type="subunit">
    <text evidence="3">Homodimer.</text>
</comment>
<evidence type="ECO:0000256" key="12">
    <source>
        <dbReference type="ARBA" id="ARBA00040883"/>
    </source>
</evidence>
<evidence type="ECO:0000256" key="9">
    <source>
        <dbReference type="ARBA" id="ARBA00022958"/>
    </source>
</evidence>
<evidence type="ECO:0000313" key="13">
    <source>
        <dbReference type="EMBL" id="CAB4324073.1"/>
    </source>
</evidence>